<proteinExistence type="predicted"/>
<dbReference type="InterPro" id="IPR038726">
    <property type="entry name" value="PDDEXK_AddAB-type"/>
</dbReference>
<dbReference type="AlphaFoldDB" id="A0A316EZ59"/>
<evidence type="ECO:0000313" key="2">
    <source>
        <dbReference type="EMBL" id="PWK37661.1"/>
    </source>
</evidence>
<sequence length="869" mass="95492">MALDGQRGWHVRDALGESTVGPLGMLALLEMQLGLVRATPSHSERVVQMRACLAQACNGRRFYERSFAADELGTAARLLAWRDQWYEHGWDGKFPASTAGRLRDLADVEELACEQVAPGVGQRLMVVAVTLAARTPQIASVVLLDAPAEFPLGWRRVLEKLPVAFAEPAAAHATPGTVLAALQESLIASLTGQMPPPVTWRDDGSMHIVRAQTRLAAAQWLAHRIRSSCADVAVVAERDRSMLDAALDALDLPRLGLSDPSPFRPPLQLLPLALRLMWAPLDFHALLQFLSHPVQPLPAFARRRIAEKMADAPGIGGQRWEALLAEIDAHYGDEAAAVRQEIAYWIDHPRFAAADGAPLAAVYERVARLAEYFRKRLADPDETRRAGWLAGHEQTAAVLQALQGLLDQGVEATRPEALDKLVAQATSRGAANPLLHAQAGAQACVRDPAALIEPFDNVMWWYLATVPLVQSYPWSPGELSTLRQAGIDLPDTATLLARQARGWLQPILRAKQRLTLVLPREGEEAHPVWLLLAGILQGAPVAAVETTLTAAPAAGETATVAYRPLPARCRWWHLPAGVTLPWPQSMSFTSLEQLIFNPYQWVLKYPARFRPSTLLSLPNDFRLLGSLAHRVVERLYLEADSAQWSKGQVMAWFDAHLDAIVAEEGAVLLMTGKRAELESFRMRFRASLGQLHGHLRGCGLTSIAPEAALTGDTPLGHLRGSSDLLLELAAGGQAIIDMKWAGDKKYREKLARQTHLQLAIYAKLVAQERGRWPHVAYYILSKGELLTISPDVFPGVRAVPAPDGATALLWERLQETWSWRKAQIDTGAIELVFEGLAPTDDSVPPVEELPIEPLDPRYNDFIHLAGWED</sequence>
<name>A0A316EZ59_9BURK</name>
<evidence type="ECO:0000259" key="1">
    <source>
        <dbReference type="Pfam" id="PF12705"/>
    </source>
</evidence>
<keyword evidence="3" id="KW-1185">Reference proteome</keyword>
<gene>
    <name evidence="2" type="ORF">C7419_1011544</name>
</gene>
<dbReference type="Proteomes" id="UP000245754">
    <property type="component" value="Unassembled WGS sequence"/>
</dbReference>
<evidence type="ECO:0000313" key="3">
    <source>
        <dbReference type="Proteomes" id="UP000245754"/>
    </source>
</evidence>
<reference evidence="2 3" key="1">
    <citation type="submission" date="2018-05" db="EMBL/GenBank/DDBJ databases">
        <title>Genomic Encyclopedia of Type Strains, Phase IV (KMG-V): Genome sequencing to study the core and pangenomes of soil and plant-associated prokaryotes.</title>
        <authorList>
            <person name="Whitman W."/>
        </authorList>
    </citation>
    <scope>NUCLEOTIDE SEQUENCE [LARGE SCALE GENOMIC DNA]</scope>
    <source>
        <strain evidence="2 3">SLV-132</strain>
    </source>
</reference>
<keyword evidence="2" id="KW-0378">Hydrolase</keyword>
<organism evidence="2 3">
    <name type="scientific">Cupriavidus plantarum</name>
    <dbReference type="NCBI Taxonomy" id="942865"/>
    <lineage>
        <taxon>Bacteria</taxon>
        <taxon>Pseudomonadati</taxon>
        <taxon>Pseudomonadota</taxon>
        <taxon>Betaproteobacteria</taxon>
        <taxon>Burkholderiales</taxon>
        <taxon>Burkholderiaceae</taxon>
        <taxon>Cupriavidus</taxon>
    </lineage>
</organism>
<feature type="domain" description="PD-(D/E)XK endonuclease-like" evidence="1">
    <location>
        <begin position="585"/>
        <end position="771"/>
    </location>
</feature>
<keyword evidence="2" id="KW-0540">Nuclease</keyword>
<comment type="caution">
    <text evidence="2">The sequence shown here is derived from an EMBL/GenBank/DDBJ whole genome shotgun (WGS) entry which is preliminary data.</text>
</comment>
<protein>
    <submittedName>
        <fullName evidence="2">RecB family exonuclease</fullName>
    </submittedName>
</protein>
<accession>A0A316EZ59</accession>
<dbReference type="EMBL" id="QGGT01000001">
    <property type="protein sequence ID" value="PWK37661.1"/>
    <property type="molecule type" value="Genomic_DNA"/>
</dbReference>
<dbReference type="GO" id="GO:0004527">
    <property type="term" value="F:exonuclease activity"/>
    <property type="evidence" value="ECO:0007669"/>
    <property type="project" value="UniProtKB-KW"/>
</dbReference>
<keyword evidence="2" id="KW-0269">Exonuclease</keyword>
<dbReference type="Pfam" id="PF12705">
    <property type="entry name" value="PDDEXK_1"/>
    <property type="match status" value="1"/>
</dbReference>